<dbReference type="Proteomes" id="UP000307999">
    <property type="component" value="Unassembled WGS sequence"/>
</dbReference>
<accession>A0A4U1B468</accession>
<dbReference type="RefSeq" id="WP_136736258.1">
    <property type="nucleotide sequence ID" value="NZ_SWDB01000028.1"/>
</dbReference>
<protein>
    <recommendedName>
        <fullName evidence="5">Tetratricopeptide repeat protein</fullName>
    </recommendedName>
</protein>
<evidence type="ECO:0000313" key="3">
    <source>
        <dbReference type="EMBL" id="TKB44476.1"/>
    </source>
</evidence>
<dbReference type="SUPFAM" id="SSF48452">
    <property type="entry name" value="TPR-like"/>
    <property type="match status" value="1"/>
</dbReference>
<dbReference type="InterPro" id="IPR011990">
    <property type="entry name" value="TPR-like_helical_dom_sf"/>
</dbReference>
<keyword evidence="4" id="KW-1185">Reference proteome</keyword>
<evidence type="ECO:0008006" key="5">
    <source>
        <dbReference type="Google" id="ProtNLM"/>
    </source>
</evidence>
<organism evidence="3 4">
    <name type="scientific">Thalassotalea mangrovi</name>
    <dbReference type="NCBI Taxonomy" id="2572245"/>
    <lineage>
        <taxon>Bacteria</taxon>
        <taxon>Pseudomonadati</taxon>
        <taxon>Pseudomonadota</taxon>
        <taxon>Gammaproteobacteria</taxon>
        <taxon>Alteromonadales</taxon>
        <taxon>Colwelliaceae</taxon>
        <taxon>Thalassotalea</taxon>
    </lineage>
</organism>
<dbReference type="OrthoDB" id="5574348at2"/>
<dbReference type="SMART" id="SM00028">
    <property type="entry name" value="TPR"/>
    <property type="match status" value="4"/>
</dbReference>
<gene>
    <name evidence="3" type="ORF">E8M12_11325</name>
</gene>
<sequence length="438" mass="49621">MKFSKSVLFVLGSSLLFCAQDWSGAATSGIFNQAQAEESPSRKTKRVPAMRERVYGQLARAQKMADAGNAQQGIEVLDAVKDRLSSLNSYEKAMLFNFYGFLYYGIDDIDNAIANFEMVVSDKDGITDALYMSTLYSLAQLHMQKQDYIRAEQALKKWQAEKDGELTANEHVLFAQVFYQQKNYHKALNSIDNAIAISEQNGDELRENWLILKRAAHYELKQPKQVTQVMEQMVRLFNKPQYWLQLSGMYGEIGEEDKQLAVMEASWQAGYITKEEDIMTLAQLYVYHQLPFKAATLLQGAMDDGSLTVNLQRLQLLAQSYMLAKEDDKAIPVLVRASKISDTGEFDAQLAQAYLNLEQWQQAIDAAEQALNRGGIDNVGDMHLAMGIGHFNLKRFEQSLLAFAQAEEIADVAKTAQQWSQYVEREKGYQMQLAQVKN</sequence>
<evidence type="ECO:0000256" key="2">
    <source>
        <dbReference type="SAM" id="SignalP"/>
    </source>
</evidence>
<keyword evidence="1" id="KW-0802">TPR repeat</keyword>
<name>A0A4U1B468_9GAMM</name>
<keyword evidence="2" id="KW-0732">Signal</keyword>
<evidence type="ECO:0000313" key="4">
    <source>
        <dbReference type="Proteomes" id="UP000307999"/>
    </source>
</evidence>
<feature type="signal peptide" evidence="2">
    <location>
        <begin position="1"/>
        <end position="19"/>
    </location>
</feature>
<feature type="repeat" description="TPR" evidence="1">
    <location>
        <begin position="168"/>
        <end position="201"/>
    </location>
</feature>
<dbReference type="Gene3D" id="1.25.40.10">
    <property type="entry name" value="Tetratricopeptide repeat domain"/>
    <property type="match status" value="2"/>
</dbReference>
<proteinExistence type="predicted"/>
<dbReference type="EMBL" id="SWDB01000028">
    <property type="protein sequence ID" value="TKB44476.1"/>
    <property type="molecule type" value="Genomic_DNA"/>
</dbReference>
<dbReference type="PROSITE" id="PS50005">
    <property type="entry name" value="TPR"/>
    <property type="match status" value="1"/>
</dbReference>
<comment type="caution">
    <text evidence="3">The sequence shown here is derived from an EMBL/GenBank/DDBJ whole genome shotgun (WGS) entry which is preliminary data.</text>
</comment>
<evidence type="ECO:0000256" key="1">
    <source>
        <dbReference type="PROSITE-ProRule" id="PRU00339"/>
    </source>
</evidence>
<dbReference type="AlphaFoldDB" id="A0A4U1B468"/>
<reference evidence="3 4" key="1">
    <citation type="submission" date="2019-04" db="EMBL/GenBank/DDBJ databases">
        <title>Thalassotalea guangxiensis sp. nov., isolated from sediment of the coastal wetland.</title>
        <authorList>
            <person name="Zheng S."/>
            <person name="Zhang D."/>
        </authorList>
    </citation>
    <scope>NUCLEOTIDE SEQUENCE [LARGE SCALE GENOMIC DNA]</scope>
    <source>
        <strain evidence="3 4">ZS-4</strain>
    </source>
</reference>
<feature type="chain" id="PRO_5020526704" description="Tetratricopeptide repeat protein" evidence="2">
    <location>
        <begin position="20"/>
        <end position="438"/>
    </location>
</feature>
<dbReference type="Pfam" id="PF12895">
    <property type="entry name" value="ANAPC3"/>
    <property type="match status" value="1"/>
</dbReference>
<dbReference type="InterPro" id="IPR019734">
    <property type="entry name" value="TPR_rpt"/>
</dbReference>